<comment type="caution">
    <text evidence="5">The sequence shown here is derived from an EMBL/GenBank/DDBJ whole genome shotgun (WGS) entry which is preliminary data.</text>
</comment>
<evidence type="ECO:0000256" key="2">
    <source>
        <dbReference type="ARBA" id="ARBA00023125"/>
    </source>
</evidence>
<dbReference type="Proteomes" id="UP001499843">
    <property type="component" value="Unassembled WGS sequence"/>
</dbReference>
<evidence type="ECO:0000256" key="3">
    <source>
        <dbReference type="ARBA" id="ARBA00023163"/>
    </source>
</evidence>
<dbReference type="CDD" id="cd01392">
    <property type="entry name" value="HTH_LacI"/>
    <property type="match status" value="1"/>
</dbReference>
<dbReference type="PROSITE" id="PS00356">
    <property type="entry name" value="HTH_LACI_1"/>
    <property type="match status" value="1"/>
</dbReference>
<name>A0ABP5PRE8_9ACTN</name>
<dbReference type="RefSeq" id="WP_344491313.1">
    <property type="nucleotide sequence ID" value="NZ_BAAAQX010000039.1"/>
</dbReference>
<accession>A0ABP5PRE8</accession>
<sequence length="334" mass="35352">MADVARLAGVSHQTVSRVLNGHPRVRAETRARVLHAIDVLGYRRNMTARALVTRRSHRLGVVSFDTILYGPASTVHGIERAAREAGYFVTIMSLRTIDRAGVNEAIGHLAAQGVDGVVVVAPQHAAAEALADLPPGLPAVAVEGRHEGHVPVVSVDQFAGARQATAYLLGLGHETVWHVSGPDDWLEAEGRREGWRAALSAAGRTVPDPLAGDWTPASGYRAGRALAGRVADVTAVLVANDQMALGLLRAFSESGVQVPGQVSVVGFDDIPEAAYFTPPLTTVRQDFGEVGRLSIGLLLKQIDPAGASGHEHLVVPPQLIARDSTDRARTARLP</sequence>
<dbReference type="SMART" id="SM00354">
    <property type="entry name" value="HTH_LACI"/>
    <property type="match status" value="1"/>
</dbReference>
<keyword evidence="1" id="KW-0805">Transcription regulation</keyword>
<reference evidence="6" key="1">
    <citation type="journal article" date="2019" name="Int. J. Syst. Evol. Microbiol.">
        <title>The Global Catalogue of Microorganisms (GCM) 10K type strain sequencing project: providing services to taxonomists for standard genome sequencing and annotation.</title>
        <authorList>
            <consortium name="The Broad Institute Genomics Platform"/>
            <consortium name="The Broad Institute Genome Sequencing Center for Infectious Disease"/>
            <person name="Wu L."/>
            <person name="Ma J."/>
        </authorList>
    </citation>
    <scope>NUCLEOTIDE SEQUENCE [LARGE SCALE GENOMIC DNA]</scope>
    <source>
        <strain evidence="6">JCM 16114</strain>
    </source>
</reference>
<dbReference type="Gene3D" id="1.10.260.40">
    <property type="entry name" value="lambda repressor-like DNA-binding domains"/>
    <property type="match status" value="1"/>
</dbReference>
<dbReference type="CDD" id="cd01574">
    <property type="entry name" value="PBP1_LacI"/>
    <property type="match status" value="1"/>
</dbReference>
<organism evidence="5 6">
    <name type="scientific">Nonomuraea monospora</name>
    <dbReference type="NCBI Taxonomy" id="568818"/>
    <lineage>
        <taxon>Bacteria</taxon>
        <taxon>Bacillati</taxon>
        <taxon>Actinomycetota</taxon>
        <taxon>Actinomycetes</taxon>
        <taxon>Streptosporangiales</taxon>
        <taxon>Streptosporangiaceae</taxon>
        <taxon>Nonomuraea</taxon>
    </lineage>
</organism>
<keyword evidence="6" id="KW-1185">Reference proteome</keyword>
<dbReference type="PANTHER" id="PTHR30146">
    <property type="entry name" value="LACI-RELATED TRANSCRIPTIONAL REPRESSOR"/>
    <property type="match status" value="1"/>
</dbReference>
<dbReference type="InterPro" id="IPR010982">
    <property type="entry name" value="Lambda_DNA-bd_dom_sf"/>
</dbReference>
<dbReference type="EMBL" id="BAAAQX010000039">
    <property type="protein sequence ID" value="GAA2214213.1"/>
    <property type="molecule type" value="Genomic_DNA"/>
</dbReference>
<feature type="domain" description="HTH lacI-type" evidence="4">
    <location>
        <begin position="1"/>
        <end position="53"/>
    </location>
</feature>
<proteinExistence type="predicted"/>
<dbReference type="InterPro" id="IPR000843">
    <property type="entry name" value="HTH_LacI"/>
</dbReference>
<dbReference type="Pfam" id="PF13377">
    <property type="entry name" value="Peripla_BP_3"/>
    <property type="match status" value="1"/>
</dbReference>
<dbReference type="GO" id="GO:0003677">
    <property type="term" value="F:DNA binding"/>
    <property type="evidence" value="ECO:0007669"/>
    <property type="project" value="UniProtKB-KW"/>
</dbReference>
<dbReference type="InterPro" id="IPR028082">
    <property type="entry name" value="Peripla_BP_I"/>
</dbReference>
<dbReference type="PROSITE" id="PS50932">
    <property type="entry name" value="HTH_LACI_2"/>
    <property type="match status" value="1"/>
</dbReference>
<evidence type="ECO:0000313" key="5">
    <source>
        <dbReference type="EMBL" id="GAA2214213.1"/>
    </source>
</evidence>
<dbReference type="SUPFAM" id="SSF47413">
    <property type="entry name" value="lambda repressor-like DNA-binding domains"/>
    <property type="match status" value="1"/>
</dbReference>
<dbReference type="SUPFAM" id="SSF53822">
    <property type="entry name" value="Periplasmic binding protein-like I"/>
    <property type="match status" value="1"/>
</dbReference>
<protein>
    <submittedName>
        <fullName evidence="5">LacI family DNA-binding transcriptional regulator</fullName>
    </submittedName>
</protein>
<evidence type="ECO:0000256" key="1">
    <source>
        <dbReference type="ARBA" id="ARBA00023015"/>
    </source>
</evidence>
<keyword evidence="2 5" id="KW-0238">DNA-binding</keyword>
<gene>
    <name evidence="5" type="ORF">GCM10009850_096780</name>
</gene>
<dbReference type="Pfam" id="PF00356">
    <property type="entry name" value="LacI"/>
    <property type="match status" value="1"/>
</dbReference>
<evidence type="ECO:0000259" key="4">
    <source>
        <dbReference type="PROSITE" id="PS50932"/>
    </source>
</evidence>
<evidence type="ECO:0000313" key="6">
    <source>
        <dbReference type="Proteomes" id="UP001499843"/>
    </source>
</evidence>
<dbReference type="PANTHER" id="PTHR30146:SF109">
    <property type="entry name" value="HTH-TYPE TRANSCRIPTIONAL REGULATOR GALS"/>
    <property type="match status" value="1"/>
</dbReference>
<keyword evidence="3" id="KW-0804">Transcription</keyword>
<dbReference type="Gene3D" id="3.40.50.2300">
    <property type="match status" value="2"/>
</dbReference>
<dbReference type="InterPro" id="IPR046335">
    <property type="entry name" value="LacI/GalR-like_sensor"/>
</dbReference>